<keyword evidence="3" id="KW-1185">Reference proteome</keyword>
<gene>
    <name evidence="2" type="ORF">ACFQV2_37650</name>
</gene>
<feature type="compositionally biased region" description="Low complexity" evidence="1">
    <location>
        <begin position="23"/>
        <end position="36"/>
    </location>
</feature>
<feature type="compositionally biased region" description="Basic and acidic residues" evidence="1">
    <location>
        <begin position="12"/>
        <end position="22"/>
    </location>
</feature>
<reference evidence="3" key="1">
    <citation type="journal article" date="2019" name="Int. J. Syst. Evol. Microbiol.">
        <title>The Global Catalogue of Microorganisms (GCM) 10K type strain sequencing project: providing services to taxonomists for standard genome sequencing and annotation.</title>
        <authorList>
            <consortium name="The Broad Institute Genomics Platform"/>
            <consortium name="The Broad Institute Genome Sequencing Center for Infectious Disease"/>
            <person name="Wu L."/>
            <person name="Ma J."/>
        </authorList>
    </citation>
    <scope>NUCLEOTIDE SEQUENCE [LARGE SCALE GENOMIC DNA]</scope>
    <source>
        <strain evidence="3">JCM 17695</strain>
    </source>
</reference>
<proteinExistence type="predicted"/>
<dbReference type="EMBL" id="JBHTEY010000004">
    <property type="protein sequence ID" value="MFC7618256.1"/>
    <property type="molecule type" value="Genomic_DNA"/>
</dbReference>
<evidence type="ECO:0000256" key="1">
    <source>
        <dbReference type="SAM" id="MobiDB-lite"/>
    </source>
</evidence>
<accession>A0ABW2TXR1</accession>
<comment type="caution">
    <text evidence="2">The sequence shown here is derived from an EMBL/GenBank/DDBJ whole genome shotgun (WGS) entry which is preliminary data.</text>
</comment>
<evidence type="ECO:0000313" key="3">
    <source>
        <dbReference type="Proteomes" id="UP001596512"/>
    </source>
</evidence>
<protein>
    <submittedName>
        <fullName evidence="2">Uncharacterized protein</fullName>
    </submittedName>
</protein>
<organism evidence="2 3">
    <name type="scientific">Actinokineospora soli</name>
    <dbReference type="NCBI Taxonomy" id="1048753"/>
    <lineage>
        <taxon>Bacteria</taxon>
        <taxon>Bacillati</taxon>
        <taxon>Actinomycetota</taxon>
        <taxon>Actinomycetes</taxon>
        <taxon>Pseudonocardiales</taxon>
        <taxon>Pseudonocardiaceae</taxon>
        <taxon>Actinokineospora</taxon>
    </lineage>
</organism>
<feature type="region of interest" description="Disordered" evidence="1">
    <location>
        <begin position="1"/>
        <end position="46"/>
    </location>
</feature>
<name>A0ABW2TXR1_9PSEU</name>
<evidence type="ECO:0000313" key="2">
    <source>
        <dbReference type="EMBL" id="MFC7618256.1"/>
    </source>
</evidence>
<dbReference type="Proteomes" id="UP001596512">
    <property type="component" value="Unassembled WGS sequence"/>
</dbReference>
<sequence>MQQRRRAGHQHLALDRRDDRGALSRSIARSRSAVSSKVGDTAVTIR</sequence>